<name>D6RQB4_COPC7</name>
<dbReference type="GeneID" id="9378454"/>
<evidence type="ECO:0000313" key="2">
    <source>
        <dbReference type="EMBL" id="EFI26730.1"/>
    </source>
</evidence>
<organism evidence="2 3">
    <name type="scientific">Coprinopsis cinerea (strain Okayama-7 / 130 / ATCC MYA-4618 / FGSC 9003)</name>
    <name type="common">Inky cap fungus</name>
    <name type="synonym">Hormographiella aspergillata</name>
    <dbReference type="NCBI Taxonomy" id="240176"/>
    <lineage>
        <taxon>Eukaryota</taxon>
        <taxon>Fungi</taxon>
        <taxon>Dikarya</taxon>
        <taxon>Basidiomycota</taxon>
        <taxon>Agaricomycotina</taxon>
        <taxon>Agaricomycetes</taxon>
        <taxon>Agaricomycetidae</taxon>
        <taxon>Agaricales</taxon>
        <taxon>Agaricineae</taxon>
        <taxon>Psathyrellaceae</taxon>
        <taxon>Coprinopsis</taxon>
    </lineage>
</organism>
<reference evidence="2 3" key="1">
    <citation type="journal article" date="2010" name="Proc. Natl. Acad. Sci. U.S.A.">
        <title>Insights into evolution of multicellular fungi from the assembled chromosomes of the mushroom Coprinopsis cinerea (Coprinus cinereus).</title>
        <authorList>
            <person name="Stajich J.E."/>
            <person name="Wilke S.K."/>
            <person name="Ahren D."/>
            <person name="Au C.H."/>
            <person name="Birren B.W."/>
            <person name="Borodovsky M."/>
            <person name="Burns C."/>
            <person name="Canback B."/>
            <person name="Casselton L.A."/>
            <person name="Cheng C.K."/>
            <person name="Deng J."/>
            <person name="Dietrich F.S."/>
            <person name="Fargo D.C."/>
            <person name="Farman M.L."/>
            <person name="Gathman A.C."/>
            <person name="Goldberg J."/>
            <person name="Guigo R."/>
            <person name="Hoegger P.J."/>
            <person name="Hooker J.B."/>
            <person name="Huggins A."/>
            <person name="James T.Y."/>
            <person name="Kamada T."/>
            <person name="Kilaru S."/>
            <person name="Kodira C."/>
            <person name="Kues U."/>
            <person name="Kupfer D."/>
            <person name="Kwan H.S."/>
            <person name="Lomsadze A."/>
            <person name="Li W."/>
            <person name="Lilly W.W."/>
            <person name="Ma L.J."/>
            <person name="Mackey A.J."/>
            <person name="Manning G."/>
            <person name="Martin F."/>
            <person name="Muraguchi H."/>
            <person name="Natvig D.O."/>
            <person name="Palmerini H."/>
            <person name="Ramesh M.A."/>
            <person name="Rehmeyer C.J."/>
            <person name="Roe B.A."/>
            <person name="Shenoy N."/>
            <person name="Stanke M."/>
            <person name="Ter-Hovhannisyan V."/>
            <person name="Tunlid A."/>
            <person name="Velagapudi R."/>
            <person name="Vision T.J."/>
            <person name="Zeng Q."/>
            <person name="Zolan M.E."/>
            <person name="Pukkila P.J."/>
        </authorList>
    </citation>
    <scope>NUCLEOTIDE SEQUENCE [LARGE SCALE GENOMIC DNA]</scope>
    <source>
        <strain evidence="3">Okayama-7 / 130 / ATCC MYA-4618 / FGSC 9003</strain>
    </source>
</reference>
<dbReference type="EMBL" id="AACS02000011">
    <property type="protein sequence ID" value="EFI26730.1"/>
    <property type="molecule type" value="Genomic_DNA"/>
</dbReference>
<dbReference type="Pfam" id="PF20151">
    <property type="entry name" value="DUF6533"/>
    <property type="match status" value="1"/>
</dbReference>
<sequence length="152" mass="17234">MAPALTLPTILQHIEYTRYAQLASSSIIIYDHLVTFDSEKANWSKGKVLFILNRYYSLASVIFNNYGASWALWSIKHVRRCTTASGEEFDNISTDINKYNEDIPASGEEFDGGTPTCSHYLYTSGDKGMSIYGRTIRCPNWEQGIQENNRTT</sequence>
<evidence type="ECO:0000313" key="3">
    <source>
        <dbReference type="Proteomes" id="UP000001861"/>
    </source>
</evidence>
<dbReference type="RefSeq" id="XP_002910224.1">
    <property type="nucleotide sequence ID" value="XM_002910178.1"/>
</dbReference>
<dbReference type="VEuPathDB" id="FungiDB:CC1G_15654"/>
<gene>
    <name evidence="2" type="ORF">CC1G_15654</name>
</gene>
<feature type="domain" description="DUF6533" evidence="1">
    <location>
        <begin position="19"/>
        <end position="58"/>
    </location>
</feature>
<dbReference type="AlphaFoldDB" id="D6RQB4"/>
<accession>D6RQB4</accession>
<dbReference type="InParanoid" id="D6RQB4"/>
<proteinExistence type="predicted"/>
<dbReference type="HOGENOM" id="CLU_1722273_0_0_1"/>
<protein>
    <recommendedName>
        <fullName evidence="1">DUF6533 domain-containing protein</fullName>
    </recommendedName>
</protein>
<dbReference type="InterPro" id="IPR045340">
    <property type="entry name" value="DUF6533"/>
</dbReference>
<keyword evidence="3" id="KW-1185">Reference proteome</keyword>
<dbReference type="KEGG" id="cci:CC1G_15654"/>
<comment type="caution">
    <text evidence="2">The sequence shown here is derived from an EMBL/GenBank/DDBJ whole genome shotgun (WGS) entry which is preliminary data.</text>
</comment>
<dbReference type="Proteomes" id="UP000001861">
    <property type="component" value="Unassembled WGS sequence"/>
</dbReference>
<evidence type="ECO:0000259" key="1">
    <source>
        <dbReference type="Pfam" id="PF20151"/>
    </source>
</evidence>
<dbReference type="OrthoDB" id="3349377at2759"/>